<feature type="transmembrane region" description="Helical" evidence="6">
    <location>
        <begin position="220"/>
        <end position="245"/>
    </location>
</feature>
<feature type="domain" description="EamA" evidence="7">
    <location>
        <begin position="163"/>
        <end position="299"/>
    </location>
</feature>
<dbReference type="PANTHER" id="PTHR32322">
    <property type="entry name" value="INNER MEMBRANE TRANSPORTER"/>
    <property type="match status" value="1"/>
</dbReference>
<dbReference type="RefSeq" id="WP_188898035.1">
    <property type="nucleotide sequence ID" value="NZ_BMKS01000001.1"/>
</dbReference>
<feature type="transmembrane region" description="Helical" evidence="6">
    <location>
        <begin position="107"/>
        <end position="127"/>
    </location>
</feature>
<feature type="domain" description="EamA" evidence="7">
    <location>
        <begin position="17"/>
        <end position="150"/>
    </location>
</feature>
<evidence type="ECO:0000259" key="7">
    <source>
        <dbReference type="Pfam" id="PF00892"/>
    </source>
</evidence>
<comment type="similarity">
    <text evidence="2">Belongs to the EamA transporter family.</text>
</comment>
<evidence type="ECO:0000313" key="9">
    <source>
        <dbReference type="Proteomes" id="UP000597507"/>
    </source>
</evidence>
<reference evidence="8 9" key="1">
    <citation type="journal article" date="2014" name="Int. J. Syst. Evol. Microbiol.">
        <title>Complete genome sequence of Corynebacterium casei LMG S-19264T (=DSM 44701T), isolated from a smear-ripened cheese.</title>
        <authorList>
            <consortium name="US DOE Joint Genome Institute (JGI-PGF)"/>
            <person name="Walter F."/>
            <person name="Albersmeier A."/>
            <person name="Kalinowski J."/>
            <person name="Ruckert C."/>
        </authorList>
    </citation>
    <scope>NUCLEOTIDE SEQUENCE [LARGE SCALE GENOMIC DNA]</scope>
    <source>
        <strain evidence="8 9">CGMCC 1.16330</strain>
    </source>
</reference>
<keyword evidence="3 6" id="KW-0812">Transmembrane</keyword>
<comment type="caution">
    <text evidence="8">The sequence shown here is derived from an EMBL/GenBank/DDBJ whole genome shotgun (WGS) entry which is preliminary data.</text>
</comment>
<accession>A0A8J2Z8A7</accession>
<feature type="transmembrane region" description="Helical" evidence="6">
    <location>
        <begin position="16"/>
        <end position="38"/>
    </location>
</feature>
<proteinExistence type="inferred from homology"/>
<evidence type="ECO:0000256" key="6">
    <source>
        <dbReference type="SAM" id="Phobius"/>
    </source>
</evidence>
<gene>
    <name evidence="8" type="ORF">GCM10010964_04800</name>
</gene>
<dbReference type="EMBL" id="BMKS01000001">
    <property type="protein sequence ID" value="GGG19615.1"/>
    <property type="molecule type" value="Genomic_DNA"/>
</dbReference>
<dbReference type="Pfam" id="PF00892">
    <property type="entry name" value="EamA"/>
    <property type="match status" value="2"/>
</dbReference>
<evidence type="ECO:0000256" key="5">
    <source>
        <dbReference type="ARBA" id="ARBA00023136"/>
    </source>
</evidence>
<name>A0A8J2Z8A7_9PROT</name>
<organism evidence="8 9">
    <name type="scientific">Caldovatus sediminis</name>
    <dbReference type="NCBI Taxonomy" id="2041189"/>
    <lineage>
        <taxon>Bacteria</taxon>
        <taxon>Pseudomonadati</taxon>
        <taxon>Pseudomonadota</taxon>
        <taxon>Alphaproteobacteria</taxon>
        <taxon>Acetobacterales</taxon>
        <taxon>Roseomonadaceae</taxon>
        <taxon>Caldovatus</taxon>
    </lineage>
</organism>
<dbReference type="PANTHER" id="PTHR32322:SF2">
    <property type="entry name" value="EAMA DOMAIN-CONTAINING PROTEIN"/>
    <property type="match status" value="1"/>
</dbReference>
<dbReference type="AlphaFoldDB" id="A0A8J2Z8A7"/>
<dbReference type="InterPro" id="IPR000620">
    <property type="entry name" value="EamA_dom"/>
</dbReference>
<feature type="transmembrane region" description="Helical" evidence="6">
    <location>
        <begin position="44"/>
        <end position="62"/>
    </location>
</feature>
<keyword evidence="9" id="KW-1185">Reference proteome</keyword>
<evidence type="ECO:0000256" key="4">
    <source>
        <dbReference type="ARBA" id="ARBA00022989"/>
    </source>
</evidence>
<feature type="transmembrane region" description="Helical" evidence="6">
    <location>
        <begin position="257"/>
        <end position="276"/>
    </location>
</feature>
<feature type="transmembrane region" description="Helical" evidence="6">
    <location>
        <begin position="196"/>
        <end position="214"/>
    </location>
</feature>
<dbReference type="SUPFAM" id="SSF103481">
    <property type="entry name" value="Multidrug resistance efflux transporter EmrE"/>
    <property type="match status" value="2"/>
</dbReference>
<feature type="transmembrane region" description="Helical" evidence="6">
    <location>
        <begin position="164"/>
        <end position="184"/>
    </location>
</feature>
<dbReference type="InterPro" id="IPR037185">
    <property type="entry name" value="EmrE-like"/>
</dbReference>
<evidence type="ECO:0000256" key="3">
    <source>
        <dbReference type="ARBA" id="ARBA00022692"/>
    </source>
</evidence>
<keyword evidence="4 6" id="KW-1133">Transmembrane helix</keyword>
<comment type="subcellular location">
    <subcellularLocation>
        <location evidence="1">Membrane</location>
        <topology evidence="1">Multi-pass membrane protein</topology>
    </subcellularLocation>
</comment>
<evidence type="ECO:0000313" key="8">
    <source>
        <dbReference type="EMBL" id="GGG19615.1"/>
    </source>
</evidence>
<keyword evidence="5 6" id="KW-0472">Membrane</keyword>
<feature type="transmembrane region" description="Helical" evidence="6">
    <location>
        <begin position="134"/>
        <end position="152"/>
    </location>
</feature>
<protein>
    <submittedName>
        <fullName evidence="8">Integral membrane protein</fullName>
    </submittedName>
</protein>
<evidence type="ECO:0000256" key="2">
    <source>
        <dbReference type="ARBA" id="ARBA00007362"/>
    </source>
</evidence>
<dbReference type="InterPro" id="IPR050638">
    <property type="entry name" value="AA-Vitamin_Transporters"/>
</dbReference>
<sequence length="305" mass="30522">MRGAAADRAGGPDAGGLALGGLFVLLWASAFTAARVVVAEWPPLWALAIRFLAVLPLLLPIVLLRRRRGGPRLPAPGDRARLALMGLFGTAGYLAAAWLASARVPSGLVALLCATAPLFVAAGEALVLRRRLAGAAWTGLGLGWAGVAVLGLGRGGDFDGAETWGIVLALAGALSQAIGILAFAPARGRLDPWSANLGQALVSAGALLLGALALEGAPPATAATATAVAMAWSVLGVGVVAYALYFVMLRRLPPSTAAALQLLAPPVAAVLGWALLGEVLGWADLAGGAITLAGLALLLRAAGRG</sequence>
<dbReference type="Proteomes" id="UP000597507">
    <property type="component" value="Unassembled WGS sequence"/>
</dbReference>
<feature type="transmembrane region" description="Helical" evidence="6">
    <location>
        <begin position="282"/>
        <end position="302"/>
    </location>
</feature>
<feature type="transmembrane region" description="Helical" evidence="6">
    <location>
        <begin position="82"/>
        <end position="101"/>
    </location>
</feature>
<dbReference type="GO" id="GO:0016020">
    <property type="term" value="C:membrane"/>
    <property type="evidence" value="ECO:0007669"/>
    <property type="project" value="UniProtKB-SubCell"/>
</dbReference>
<evidence type="ECO:0000256" key="1">
    <source>
        <dbReference type="ARBA" id="ARBA00004141"/>
    </source>
</evidence>